<dbReference type="InterPro" id="IPR026906">
    <property type="entry name" value="LRR_5"/>
</dbReference>
<dbReference type="Proteomes" id="UP000201728">
    <property type="component" value="Chromosome"/>
</dbReference>
<dbReference type="PANTHER" id="PTHR45661">
    <property type="entry name" value="SURFACE ANTIGEN"/>
    <property type="match status" value="1"/>
</dbReference>
<keyword evidence="2" id="KW-1185">Reference proteome</keyword>
<organism evidence="1 2">
    <name type="scientific">Legionella clemsonensis</name>
    <dbReference type="NCBI Taxonomy" id="1867846"/>
    <lineage>
        <taxon>Bacteria</taxon>
        <taxon>Pseudomonadati</taxon>
        <taxon>Pseudomonadota</taxon>
        <taxon>Gammaproteobacteria</taxon>
        <taxon>Legionellales</taxon>
        <taxon>Legionellaceae</taxon>
        <taxon>Legionella</taxon>
    </lineage>
</organism>
<dbReference type="OrthoDB" id="5654383at2"/>
<dbReference type="AlphaFoldDB" id="A0A222P1M3"/>
<dbReference type="RefSeq" id="WP_094090758.1">
    <property type="nucleotide sequence ID" value="NZ_CP016397.1"/>
</dbReference>
<proteinExistence type="predicted"/>
<protein>
    <recommendedName>
        <fullName evidence="3">Leucine-rich repeat domain-containing protein</fullName>
    </recommendedName>
</protein>
<evidence type="ECO:0000313" key="1">
    <source>
        <dbReference type="EMBL" id="ASQ45729.1"/>
    </source>
</evidence>
<name>A0A222P1M3_9GAMM</name>
<dbReference type="Pfam" id="PF13306">
    <property type="entry name" value="LRR_5"/>
    <property type="match status" value="1"/>
</dbReference>
<evidence type="ECO:0000313" key="2">
    <source>
        <dbReference type="Proteomes" id="UP000201728"/>
    </source>
</evidence>
<evidence type="ECO:0008006" key="3">
    <source>
        <dbReference type="Google" id="ProtNLM"/>
    </source>
</evidence>
<dbReference type="KEGG" id="lcd:clem_05870"/>
<dbReference type="PANTHER" id="PTHR45661:SF3">
    <property type="entry name" value="IG-LIKE DOMAIN-CONTAINING PROTEIN"/>
    <property type="match status" value="1"/>
</dbReference>
<sequence length="500" mass="54515">MELSKDGKTLLKVTDNDIKKDGSYNIPEGVTSIGEEAFSDCSGLQSITIPEGVTSIGNWAFWRCSGLQAVTILKGVTSIGNWAFSGCSSLQSITIPEGVTSIGDSAFRSCSGLQAITIPKGVTSIGEGAFSGCSSLQSITIPEGVVSIGDWAFDRCSSLQAITIPEGVTSIGAFAFSYCSDLQSITIPEGVVSIGDWAFGYCSSLQSITIPEGVVSIGGGAFYNCSSLHSIMIAGKDAASIERIINLLPNNIRDKVLSKEMVDSIFQKRKAQLSRVALAPEVNPLYRYFNAKAPYISKVEVEVEVKNKDGTKEIKIIEEECSKLPNDLFRYMNHFLVSESPYYKKANTRMSQVPLPKNQEELQAYENALERIVNESIIKATAFSQSLFLLLPKELRISLAQLKAVTLKKEDGKPDGYLNVADAIDTLHQKLLQSFEKTFPADLTQFKKECKEIIKEAHLVLIDEGYPPVAVTGQHFSFFKAEVAEKVSALEMTVQGLKNF</sequence>
<accession>A0A222P1M3</accession>
<dbReference type="InterPro" id="IPR053139">
    <property type="entry name" value="Surface_bspA-like"/>
</dbReference>
<dbReference type="EMBL" id="CP016397">
    <property type="protein sequence ID" value="ASQ45729.1"/>
    <property type="molecule type" value="Genomic_DNA"/>
</dbReference>
<gene>
    <name evidence="1" type="ORF">clem_05870</name>
</gene>
<dbReference type="Gene3D" id="3.80.10.10">
    <property type="entry name" value="Ribonuclease Inhibitor"/>
    <property type="match status" value="2"/>
</dbReference>
<dbReference type="InterPro" id="IPR032675">
    <property type="entry name" value="LRR_dom_sf"/>
</dbReference>
<reference evidence="2" key="1">
    <citation type="submission" date="2016-07" db="EMBL/GenBank/DDBJ databases">
        <authorList>
            <person name="Florea S."/>
            <person name="Webb J.S."/>
            <person name="Jaromczyk J."/>
            <person name="Schardl C.L."/>
        </authorList>
    </citation>
    <scope>NUCLEOTIDE SEQUENCE [LARGE SCALE GENOMIC DNA]</scope>
    <source>
        <strain evidence="2">CDC-D5610</strain>
    </source>
</reference>
<dbReference type="SUPFAM" id="SSF52058">
    <property type="entry name" value="L domain-like"/>
    <property type="match status" value="1"/>
</dbReference>